<dbReference type="AlphaFoldDB" id="A0A2U3KS70"/>
<sequence length="53" mass="6043">MGILTFDSTKKIPAQAKLGRGMEQIVTLYESKQRDPLDVLKKKYVEFIRACPS</sequence>
<name>A0A2U3KS70_9BACT</name>
<proteinExistence type="predicted"/>
<gene>
    <name evidence="1" type="ORF">SBA1_460004</name>
</gene>
<organism evidence="1 2">
    <name type="scientific">Candidatus Sulfotelmatobacter kueseliae</name>
    <dbReference type="NCBI Taxonomy" id="2042962"/>
    <lineage>
        <taxon>Bacteria</taxon>
        <taxon>Pseudomonadati</taxon>
        <taxon>Acidobacteriota</taxon>
        <taxon>Terriglobia</taxon>
        <taxon>Terriglobales</taxon>
        <taxon>Candidatus Korobacteraceae</taxon>
        <taxon>Candidatus Sulfotelmatobacter</taxon>
    </lineage>
</organism>
<reference evidence="2" key="1">
    <citation type="submission" date="2018-02" db="EMBL/GenBank/DDBJ databases">
        <authorList>
            <person name="Hausmann B."/>
        </authorList>
    </citation>
    <scope>NUCLEOTIDE SEQUENCE [LARGE SCALE GENOMIC DNA]</scope>
    <source>
        <strain evidence="2">Peat soil MAG SbA1</strain>
    </source>
</reference>
<dbReference type="EMBL" id="OMOD01000140">
    <property type="protein sequence ID" value="SPF42407.1"/>
    <property type="molecule type" value="Genomic_DNA"/>
</dbReference>
<accession>A0A2U3KS70</accession>
<evidence type="ECO:0000313" key="2">
    <source>
        <dbReference type="Proteomes" id="UP000238701"/>
    </source>
</evidence>
<dbReference type="Proteomes" id="UP000238701">
    <property type="component" value="Unassembled WGS sequence"/>
</dbReference>
<protein>
    <submittedName>
        <fullName evidence="1">Uncharacterized protein</fullName>
    </submittedName>
</protein>
<evidence type="ECO:0000313" key="1">
    <source>
        <dbReference type="EMBL" id="SPF42407.1"/>
    </source>
</evidence>